<organism evidence="4">
    <name type="scientific">Nippostrongylus brasiliensis</name>
    <name type="common">Rat hookworm</name>
    <dbReference type="NCBI Taxonomy" id="27835"/>
    <lineage>
        <taxon>Eukaryota</taxon>
        <taxon>Metazoa</taxon>
        <taxon>Ecdysozoa</taxon>
        <taxon>Nematoda</taxon>
        <taxon>Chromadorea</taxon>
        <taxon>Rhabditida</taxon>
        <taxon>Rhabditina</taxon>
        <taxon>Rhabditomorpha</taxon>
        <taxon>Strongyloidea</taxon>
        <taxon>Heligmosomidae</taxon>
        <taxon>Nippostrongylus</taxon>
    </lineage>
</organism>
<keyword evidence="3" id="KW-1185">Reference proteome</keyword>
<gene>
    <name evidence="2" type="ORF">NBR_LOCUS18313</name>
</gene>
<proteinExistence type="predicted"/>
<reference evidence="2 3" key="2">
    <citation type="submission" date="2018-11" db="EMBL/GenBank/DDBJ databases">
        <authorList>
            <consortium name="Pathogen Informatics"/>
        </authorList>
    </citation>
    <scope>NUCLEOTIDE SEQUENCE [LARGE SCALE GENOMIC DNA]</scope>
</reference>
<evidence type="ECO:0000313" key="2">
    <source>
        <dbReference type="EMBL" id="VDL82034.1"/>
    </source>
</evidence>
<dbReference type="Proteomes" id="UP000271162">
    <property type="component" value="Unassembled WGS sequence"/>
</dbReference>
<evidence type="ECO:0000313" key="3">
    <source>
        <dbReference type="Proteomes" id="UP000271162"/>
    </source>
</evidence>
<reference evidence="4" key="1">
    <citation type="submission" date="2017-02" db="UniProtKB">
        <authorList>
            <consortium name="WormBaseParasite"/>
        </authorList>
    </citation>
    <scope>IDENTIFICATION</scope>
</reference>
<evidence type="ECO:0000256" key="1">
    <source>
        <dbReference type="SAM" id="MobiDB-lite"/>
    </source>
</evidence>
<name>A0A0N4YMC1_NIPBR</name>
<dbReference type="AlphaFoldDB" id="A0A0N4YMC1"/>
<accession>A0A0N4YMC1</accession>
<protein>
    <submittedName>
        <fullName evidence="2 4">Uncharacterized protein</fullName>
    </submittedName>
</protein>
<dbReference type="WBParaSite" id="NBR_0001831201-mRNA-1">
    <property type="protein sequence ID" value="NBR_0001831201-mRNA-1"/>
    <property type="gene ID" value="NBR_0001831201"/>
</dbReference>
<evidence type="ECO:0000313" key="4">
    <source>
        <dbReference type="WBParaSite" id="NBR_0001831201-mRNA-1"/>
    </source>
</evidence>
<dbReference type="EMBL" id="UYSL01023322">
    <property type="protein sequence ID" value="VDL82034.1"/>
    <property type="molecule type" value="Genomic_DNA"/>
</dbReference>
<feature type="region of interest" description="Disordered" evidence="1">
    <location>
        <begin position="77"/>
        <end position="108"/>
    </location>
</feature>
<sequence length="108" mass="11634">MARTTHSFNRRDISSRPRHPFSACTLCSSNLSLFVVRPFVSAEKLNAMTLWDGPSDPLICHSVLTVSHFVAKACRSLDNSSTGGRDNSSTGVRDDSSTSGRDNSSTVG</sequence>